<dbReference type="Pfam" id="PF02627">
    <property type="entry name" value="CMD"/>
    <property type="match status" value="1"/>
</dbReference>
<dbReference type="PANTHER" id="PTHR33930">
    <property type="entry name" value="ALKYL HYDROPEROXIDE REDUCTASE AHPD"/>
    <property type="match status" value="1"/>
</dbReference>
<gene>
    <name evidence="2" type="ORF">MNV_60071</name>
</gene>
<keyword evidence="3" id="KW-1185">Reference proteome</keyword>
<dbReference type="InterPro" id="IPR003779">
    <property type="entry name" value="CMD-like"/>
</dbReference>
<sequence>MFNTAINPFNSGDLMPEHPVFADGALPGKFKLLIAMAFDASYGAVQGVKVLAQQAMEAGATKEEIAEALRVAQHLSGVGCIYTAGQALKELFD</sequence>
<dbReference type="RefSeq" id="WP_257000086.1">
    <property type="nucleotide sequence ID" value="NZ_FZMP01000207.1"/>
</dbReference>
<name>A0A284VSC9_9EURY</name>
<evidence type="ECO:0000313" key="2">
    <source>
        <dbReference type="EMBL" id="SNQ62190.1"/>
    </source>
</evidence>
<dbReference type="GO" id="GO:0051920">
    <property type="term" value="F:peroxiredoxin activity"/>
    <property type="evidence" value="ECO:0007669"/>
    <property type="project" value="InterPro"/>
</dbReference>
<feature type="domain" description="Carboxymuconolactone decarboxylase-like" evidence="1">
    <location>
        <begin position="20"/>
        <end position="79"/>
    </location>
</feature>
<dbReference type="EMBL" id="FZMP01000207">
    <property type="protein sequence ID" value="SNQ62190.1"/>
    <property type="molecule type" value="Genomic_DNA"/>
</dbReference>
<reference evidence="3" key="1">
    <citation type="submission" date="2017-06" db="EMBL/GenBank/DDBJ databases">
        <authorList>
            <person name="Cremers G."/>
        </authorList>
    </citation>
    <scope>NUCLEOTIDE SEQUENCE [LARGE SCALE GENOMIC DNA]</scope>
</reference>
<proteinExistence type="predicted"/>
<evidence type="ECO:0000313" key="3">
    <source>
        <dbReference type="Proteomes" id="UP000218615"/>
    </source>
</evidence>
<evidence type="ECO:0000259" key="1">
    <source>
        <dbReference type="Pfam" id="PF02627"/>
    </source>
</evidence>
<protein>
    <recommendedName>
        <fullName evidence="1">Carboxymuconolactone decarboxylase-like domain-containing protein</fullName>
    </recommendedName>
</protein>
<dbReference type="InterPro" id="IPR029032">
    <property type="entry name" value="AhpD-like"/>
</dbReference>
<dbReference type="AlphaFoldDB" id="A0A284VSC9"/>
<accession>A0A284VSC9</accession>
<organism evidence="2 3">
    <name type="scientific">Candidatus Methanoperedens nitratireducens</name>
    <dbReference type="NCBI Taxonomy" id="1392998"/>
    <lineage>
        <taxon>Archaea</taxon>
        <taxon>Methanobacteriati</taxon>
        <taxon>Methanobacteriota</taxon>
        <taxon>Stenosarchaea group</taxon>
        <taxon>Methanomicrobia</taxon>
        <taxon>Methanosarcinales</taxon>
        <taxon>ANME-2 cluster</taxon>
        <taxon>Candidatus Methanoperedentaceae</taxon>
        <taxon>Candidatus Methanoperedens</taxon>
    </lineage>
</organism>
<dbReference type="PANTHER" id="PTHR33930:SF2">
    <property type="entry name" value="BLR3452 PROTEIN"/>
    <property type="match status" value="1"/>
</dbReference>
<dbReference type="SUPFAM" id="SSF69118">
    <property type="entry name" value="AhpD-like"/>
    <property type="match status" value="1"/>
</dbReference>
<dbReference type="Gene3D" id="1.20.1290.10">
    <property type="entry name" value="AhpD-like"/>
    <property type="match status" value="1"/>
</dbReference>
<dbReference type="Proteomes" id="UP000218615">
    <property type="component" value="Unassembled WGS sequence"/>
</dbReference>